<accession>A0A554JE85</accession>
<gene>
    <name evidence="4" type="ORF">CEO22_4</name>
</gene>
<dbReference type="PANTHER" id="PTHR46401">
    <property type="entry name" value="GLYCOSYLTRANSFERASE WBBK-RELATED"/>
    <property type="match status" value="1"/>
</dbReference>
<protein>
    <submittedName>
        <fullName evidence="4">Glycosyl transferase, group 1</fullName>
    </submittedName>
</protein>
<sequence>MAHIVIDARFYRQSTAGLGRYSRELIDELAKLDQLNRYTILLTPADRLEYQLTAKNFEPLVIDIPHYSLAEQLKLPAIIRKLRPDLVHYLNFNHPIFSPRPFMVTIHDLIMLHQPTQTSPLRRLAFLANLQHAAWASRLVITPTKFVAKDVAQSLHLNPDKIKPIYEGAFTPQLSNSAESKGPKTKPYLLAVAQWRPHKGLIELIEAWSAVADELDLDLVLPGKPSANFPELAKQIKNLAQNQPRLRLPGFVSDEQLSQLYSEALAFVFPSHAEGFGLPPLEAMAHHTPVLANRASTMPELLGEAALYFDTNQPTSIQQAVRQIATDTQLRHELVKRGDQQLAKYSWAKMAAETLKLYQEIIKD</sequence>
<evidence type="ECO:0000256" key="1">
    <source>
        <dbReference type="ARBA" id="ARBA00022679"/>
    </source>
</evidence>
<evidence type="ECO:0000259" key="2">
    <source>
        <dbReference type="Pfam" id="PF00534"/>
    </source>
</evidence>
<organism evidence="4 5">
    <name type="scientific">Candidatus Berkelbacteria bacterium Gr01-1014_85</name>
    <dbReference type="NCBI Taxonomy" id="2017150"/>
    <lineage>
        <taxon>Bacteria</taxon>
        <taxon>Candidatus Berkelbacteria</taxon>
    </lineage>
</organism>
<dbReference type="Pfam" id="PF00534">
    <property type="entry name" value="Glycos_transf_1"/>
    <property type="match status" value="1"/>
</dbReference>
<name>A0A554JE85_9BACT</name>
<evidence type="ECO:0000313" key="5">
    <source>
        <dbReference type="Proteomes" id="UP000316253"/>
    </source>
</evidence>
<evidence type="ECO:0000313" key="4">
    <source>
        <dbReference type="EMBL" id="TSC66598.1"/>
    </source>
</evidence>
<dbReference type="GO" id="GO:0009103">
    <property type="term" value="P:lipopolysaccharide biosynthetic process"/>
    <property type="evidence" value="ECO:0007669"/>
    <property type="project" value="TreeGrafter"/>
</dbReference>
<dbReference type="InterPro" id="IPR001296">
    <property type="entry name" value="Glyco_trans_1"/>
</dbReference>
<dbReference type="SUPFAM" id="SSF53756">
    <property type="entry name" value="UDP-Glycosyltransferase/glycogen phosphorylase"/>
    <property type="match status" value="1"/>
</dbReference>
<dbReference type="InterPro" id="IPR028098">
    <property type="entry name" value="Glyco_trans_4-like_N"/>
</dbReference>
<feature type="domain" description="Glycosyltransferase subfamily 4-like N-terminal" evidence="3">
    <location>
        <begin position="17"/>
        <end position="168"/>
    </location>
</feature>
<comment type="caution">
    <text evidence="4">The sequence shown here is derived from an EMBL/GenBank/DDBJ whole genome shotgun (WGS) entry which is preliminary data.</text>
</comment>
<evidence type="ECO:0000259" key="3">
    <source>
        <dbReference type="Pfam" id="PF13439"/>
    </source>
</evidence>
<dbReference type="PANTHER" id="PTHR46401:SF2">
    <property type="entry name" value="GLYCOSYLTRANSFERASE WBBK-RELATED"/>
    <property type="match status" value="1"/>
</dbReference>
<feature type="domain" description="Glycosyl transferase family 1" evidence="2">
    <location>
        <begin position="178"/>
        <end position="340"/>
    </location>
</feature>
<keyword evidence="1 4" id="KW-0808">Transferase</keyword>
<proteinExistence type="predicted"/>
<dbReference type="CDD" id="cd03809">
    <property type="entry name" value="GT4_MtfB-like"/>
    <property type="match status" value="1"/>
</dbReference>
<reference evidence="4 5" key="1">
    <citation type="submission" date="2017-08" db="EMBL/GenBank/DDBJ databases">
        <title>Mechanisms for carbon and nitrogen cycling indicate functional differentiation within the Candidate Phyla Radiation.</title>
        <authorList>
            <person name="Danczak R.E."/>
            <person name="Johnston M.D."/>
            <person name="Kenah C."/>
            <person name="Slattery M."/>
            <person name="Wrighton K.C."/>
            <person name="Wilkins M.J."/>
        </authorList>
    </citation>
    <scope>NUCLEOTIDE SEQUENCE [LARGE SCALE GENOMIC DNA]</scope>
    <source>
        <strain evidence="4">Gr01-1014_85</strain>
    </source>
</reference>
<dbReference type="GO" id="GO:0016757">
    <property type="term" value="F:glycosyltransferase activity"/>
    <property type="evidence" value="ECO:0007669"/>
    <property type="project" value="InterPro"/>
</dbReference>
<dbReference type="Gene3D" id="3.40.50.2000">
    <property type="entry name" value="Glycogen Phosphorylase B"/>
    <property type="match status" value="2"/>
</dbReference>
<dbReference type="Pfam" id="PF13439">
    <property type="entry name" value="Glyco_transf_4"/>
    <property type="match status" value="1"/>
</dbReference>
<dbReference type="Proteomes" id="UP000316253">
    <property type="component" value="Unassembled WGS sequence"/>
</dbReference>
<dbReference type="AlphaFoldDB" id="A0A554JE85"/>
<dbReference type="EMBL" id="VMFD01000001">
    <property type="protein sequence ID" value="TSC66598.1"/>
    <property type="molecule type" value="Genomic_DNA"/>
</dbReference>